<feature type="region of interest" description="Disordered" evidence="1">
    <location>
        <begin position="218"/>
        <end position="237"/>
    </location>
</feature>
<reference evidence="2" key="2">
    <citation type="submission" date="2015-06" db="UniProtKB">
        <authorList>
            <consortium name="EnsemblPlants"/>
        </authorList>
    </citation>
    <scope>IDENTIFICATION</scope>
</reference>
<dbReference type="SUPFAM" id="SSF48403">
    <property type="entry name" value="Ankyrin repeat"/>
    <property type="match status" value="1"/>
</dbReference>
<proteinExistence type="predicted"/>
<dbReference type="OMA" id="IKEPPLW"/>
<accession>A0A0E0R051</accession>
<feature type="region of interest" description="Disordered" evidence="1">
    <location>
        <begin position="343"/>
        <end position="369"/>
    </location>
</feature>
<feature type="compositionally biased region" description="Basic and acidic residues" evidence="1">
    <location>
        <begin position="228"/>
        <end position="237"/>
    </location>
</feature>
<dbReference type="STRING" id="4529.A0A0E0R051"/>
<evidence type="ECO:0000313" key="3">
    <source>
        <dbReference type="Proteomes" id="UP000008022"/>
    </source>
</evidence>
<dbReference type="EnsemblPlants" id="ORUFI10G13250.1">
    <property type="protein sequence ID" value="ORUFI10G13250.1"/>
    <property type="gene ID" value="ORUFI10G13250"/>
</dbReference>
<protein>
    <submittedName>
        <fullName evidence="2">Uncharacterized protein</fullName>
    </submittedName>
</protein>
<dbReference type="HOGENOM" id="CLU_047636_0_0_1"/>
<dbReference type="Gramene" id="ORUFI10G13250.1">
    <property type="protein sequence ID" value="ORUFI10G13250.1"/>
    <property type="gene ID" value="ORUFI10G13250"/>
</dbReference>
<name>A0A0E0R051_ORYRU</name>
<dbReference type="InterPro" id="IPR036770">
    <property type="entry name" value="Ankyrin_rpt-contain_sf"/>
</dbReference>
<dbReference type="Proteomes" id="UP000008022">
    <property type="component" value="Unassembled WGS sequence"/>
</dbReference>
<keyword evidence="3" id="KW-1185">Reference proteome</keyword>
<dbReference type="Gene3D" id="1.25.40.20">
    <property type="entry name" value="Ankyrin repeat-containing domain"/>
    <property type="match status" value="1"/>
</dbReference>
<evidence type="ECO:0000313" key="2">
    <source>
        <dbReference type="EnsemblPlants" id="ORUFI10G13250.1"/>
    </source>
</evidence>
<dbReference type="AlphaFoldDB" id="A0A0E0R051"/>
<dbReference type="eggNOG" id="KOG1595">
    <property type="taxonomic scope" value="Eukaryota"/>
</dbReference>
<sequence length="369" mass="39371">MMCEMTKLPLVPFSHVQSRGGADGCGDSFPGGNNGLRGRQRCSGGDHDALSTSAKATSDHLAASGCGDVHGHSLFFFAPPSLLPLRHRRGPPLVPGRRRCGGARGAPHRVPLLANGPTLWYQLDDGAAGLRELLAACLSLADEPAPWYSLARGTEPLTPLMVATAYGSVACLDVLLSPPYLVDPNRASASSLSTPLHLAAAGGATSAPTSVSRLLAAGTDNDNDEVEERQGEEGEEEAFRSFHERGLEKNIKKSIKTAQKWHSIKEPPLWSGIFISSPGLLPEAILSAVNQASQIHLIKEKQQEQQIRRAQTPIRKTLACAETSRETPSFCLIASQGRHPTLSVHSPLRVSDDELTSDNDRPLLQATAA</sequence>
<reference evidence="3" key="1">
    <citation type="submission" date="2013-06" db="EMBL/GenBank/DDBJ databases">
        <authorList>
            <person name="Zhao Q."/>
        </authorList>
    </citation>
    <scope>NUCLEOTIDE SEQUENCE</scope>
    <source>
        <strain evidence="3">cv. W1943</strain>
    </source>
</reference>
<organism evidence="2 3">
    <name type="scientific">Oryza rufipogon</name>
    <name type="common">Brownbeard rice</name>
    <name type="synonym">Asian wild rice</name>
    <dbReference type="NCBI Taxonomy" id="4529"/>
    <lineage>
        <taxon>Eukaryota</taxon>
        <taxon>Viridiplantae</taxon>
        <taxon>Streptophyta</taxon>
        <taxon>Embryophyta</taxon>
        <taxon>Tracheophyta</taxon>
        <taxon>Spermatophyta</taxon>
        <taxon>Magnoliopsida</taxon>
        <taxon>Liliopsida</taxon>
        <taxon>Poales</taxon>
        <taxon>Poaceae</taxon>
        <taxon>BOP clade</taxon>
        <taxon>Oryzoideae</taxon>
        <taxon>Oryzeae</taxon>
        <taxon>Oryzinae</taxon>
        <taxon>Oryza</taxon>
    </lineage>
</organism>
<evidence type="ECO:0000256" key="1">
    <source>
        <dbReference type="SAM" id="MobiDB-lite"/>
    </source>
</evidence>